<comment type="similarity">
    <text evidence="2">Belongs to the NrfD family.</text>
</comment>
<name>D5V047_ARCNC</name>
<dbReference type="PANTHER" id="PTHR34856">
    <property type="entry name" value="PROTEIN NRFD"/>
    <property type="match status" value="1"/>
</dbReference>
<comment type="subcellular location">
    <subcellularLocation>
        <location evidence="1">Cell membrane</location>
        <topology evidence="1">Multi-pass membrane protein</topology>
    </subcellularLocation>
</comment>
<proteinExistence type="inferred from homology"/>
<evidence type="ECO:0000256" key="7">
    <source>
        <dbReference type="SAM" id="Phobius"/>
    </source>
</evidence>
<evidence type="ECO:0000313" key="9">
    <source>
        <dbReference type="Proteomes" id="UP000000939"/>
    </source>
</evidence>
<accession>D5V047</accession>
<dbReference type="InterPro" id="IPR052049">
    <property type="entry name" value="Electron_transfer_protein"/>
</dbReference>
<dbReference type="Gene3D" id="1.20.1630.10">
    <property type="entry name" value="Formate dehydrogenase/DMSO reductase domain"/>
    <property type="match status" value="1"/>
</dbReference>
<dbReference type="Proteomes" id="UP000000939">
    <property type="component" value="Chromosome"/>
</dbReference>
<dbReference type="InterPro" id="IPR005614">
    <property type="entry name" value="NrfD-like"/>
</dbReference>
<organism evidence="8 9">
    <name type="scientific">Arcobacter nitrofigilis (strain ATCC 33309 / DSM 7299 / CCUG 15893 / LMG 7604 / NCTC 12251 / CI)</name>
    <name type="common">Campylobacter nitrofigilis</name>
    <dbReference type="NCBI Taxonomy" id="572480"/>
    <lineage>
        <taxon>Bacteria</taxon>
        <taxon>Pseudomonadati</taxon>
        <taxon>Campylobacterota</taxon>
        <taxon>Epsilonproteobacteria</taxon>
        <taxon>Campylobacterales</taxon>
        <taxon>Arcobacteraceae</taxon>
        <taxon>Arcobacter</taxon>
    </lineage>
</organism>
<feature type="transmembrane region" description="Helical" evidence="7">
    <location>
        <begin position="285"/>
        <end position="302"/>
    </location>
</feature>
<keyword evidence="5 7" id="KW-1133">Transmembrane helix</keyword>
<gene>
    <name evidence="8" type="ordered locus">Arnit_2005</name>
</gene>
<feature type="transmembrane region" description="Helical" evidence="7">
    <location>
        <begin position="102"/>
        <end position="122"/>
    </location>
</feature>
<feature type="transmembrane region" description="Helical" evidence="7">
    <location>
        <begin position="356"/>
        <end position="377"/>
    </location>
</feature>
<dbReference type="HOGENOM" id="CLU_045348_3_0_7"/>
<dbReference type="STRING" id="572480.Arnit_2005"/>
<feature type="transmembrane region" description="Helical" evidence="7">
    <location>
        <begin position="309"/>
        <end position="327"/>
    </location>
</feature>
<keyword evidence="9" id="KW-1185">Reference proteome</keyword>
<keyword evidence="4 7" id="KW-0812">Transmembrane</keyword>
<keyword evidence="6 7" id="KW-0472">Membrane</keyword>
<evidence type="ECO:0000256" key="2">
    <source>
        <dbReference type="ARBA" id="ARBA00008929"/>
    </source>
</evidence>
<dbReference type="PANTHER" id="PTHR34856:SF2">
    <property type="entry name" value="PROTEIN NRFD"/>
    <property type="match status" value="1"/>
</dbReference>
<dbReference type="eggNOG" id="COG5557">
    <property type="taxonomic scope" value="Bacteria"/>
</dbReference>
<reference evidence="8 9" key="1">
    <citation type="journal article" date="2010" name="Stand. Genomic Sci.">
        <title>Complete genome sequence of Arcobacter nitrofigilis type strain (CI).</title>
        <authorList>
            <person name="Pati A."/>
            <person name="Gronow S."/>
            <person name="Lapidus A."/>
            <person name="Copeland A."/>
            <person name="Glavina Del Rio T."/>
            <person name="Nolan M."/>
            <person name="Lucas S."/>
            <person name="Tice H."/>
            <person name="Cheng J.F."/>
            <person name="Han C."/>
            <person name="Chertkov O."/>
            <person name="Bruce D."/>
            <person name="Tapia R."/>
            <person name="Goodwin L."/>
            <person name="Pitluck S."/>
            <person name="Liolios K."/>
            <person name="Ivanova N."/>
            <person name="Mavromatis K."/>
            <person name="Chen A."/>
            <person name="Palaniappan K."/>
            <person name="Land M."/>
            <person name="Hauser L."/>
            <person name="Chang Y.J."/>
            <person name="Jeffries C.D."/>
            <person name="Detter J.C."/>
            <person name="Rohde M."/>
            <person name="Goker M."/>
            <person name="Bristow J."/>
            <person name="Eisen J.A."/>
            <person name="Markowitz V."/>
            <person name="Hugenholtz P."/>
            <person name="Klenk H.P."/>
            <person name="Kyrpides N.C."/>
        </authorList>
    </citation>
    <scope>NUCLEOTIDE SEQUENCE [LARGE SCALE GENOMIC DNA]</scope>
    <source>
        <strain evidence="9">ATCC 33309 / DSM 7299 / CCUG 15893 / LMG 7604 / NCTC 12251 / CI</strain>
    </source>
</reference>
<dbReference type="OrthoDB" id="9770779at2"/>
<evidence type="ECO:0000256" key="5">
    <source>
        <dbReference type="ARBA" id="ARBA00022989"/>
    </source>
</evidence>
<protein>
    <submittedName>
        <fullName evidence="8">Polysulphide reductase NrfD</fullName>
    </submittedName>
</protein>
<evidence type="ECO:0000256" key="6">
    <source>
        <dbReference type="ARBA" id="ARBA00023136"/>
    </source>
</evidence>
<feature type="transmembrane region" description="Helical" evidence="7">
    <location>
        <begin position="243"/>
        <end position="265"/>
    </location>
</feature>
<dbReference type="RefSeq" id="WP_013135804.1">
    <property type="nucleotide sequence ID" value="NC_014166.1"/>
</dbReference>
<dbReference type="KEGG" id="ant:Arnit_2005"/>
<dbReference type="GO" id="GO:0005886">
    <property type="term" value="C:plasma membrane"/>
    <property type="evidence" value="ECO:0007669"/>
    <property type="project" value="UniProtKB-SubCell"/>
</dbReference>
<dbReference type="AlphaFoldDB" id="D5V047"/>
<dbReference type="Pfam" id="PF03916">
    <property type="entry name" value="NrfD"/>
    <property type="match status" value="1"/>
</dbReference>
<feature type="transmembrane region" description="Helical" evidence="7">
    <location>
        <begin position="55"/>
        <end position="75"/>
    </location>
</feature>
<dbReference type="EMBL" id="CP001999">
    <property type="protein sequence ID" value="ADG93659.1"/>
    <property type="molecule type" value="Genomic_DNA"/>
</dbReference>
<evidence type="ECO:0000256" key="4">
    <source>
        <dbReference type="ARBA" id="ARBA00022692"/>
    </source>
</evidence>
<feature type="transmembrane region" description="Helical" evidence="7">
    <location>
        <begin position="27"/>
        <end position="48"/>
    </location>
</feature>
<feature type="transmembrane region" description="Helical" evidence="7">
    <location>
        <begin position="164"/>
        <end position="186"/>
    </location>
</feature>
<keyword evidence="3" id="KW-1003">Cell membrane</keyword>
<evidence type="ECO:0000256" key="3">
    <source>
        <dbReference type="ARBA" id="ARBA00022475"/>
    </source>
</evidence>
<sequence length="394" mass="44754" precursor="true">MDNAQHFLTLISSITIEKPWGIDIPNYFWFTGSSAAAFIISSFAHVFGWKKYKPIAGISLLMAFVLLVAAPLNLLDDLRQPGRVLNFFLYGWEDFPTSPMKWGVLLLMAYPILIFFEAQAMYRAYFVKKANESKGLSRFFNKLFTFGNMSLSEESLEKDHKKGFILGAIGIPLALCVHGYTGYILGAVHANVMWHTPLMPIIFLASAMVSGTGLLVILIPLFQRFLSERKKVDTDMVATLARLLSWFIISDLVMRFLWLTFSLTFANGEKYALYSYFSIHFEDTLWIDYVLCLFVPLIIGFTRLRYIPAVVYFGGIVTAIGVWIFRWNTVIGGQEIPRTTPGFLHYTPPMFGQDSVITVLSNWGILFALICAVLLIFPWDEEMKDCYEGAEDAK</sequence>
<evidence type="ECO:0000256" key="1">
    <source>
        <dbReference type="ARBA" id="ARBA00004651"/>
    </source>
</evidence>
<evidence type="ECO:0000313" key="8">
    <source>
        <dbReference type="EMBL" id="ADG93659.1"/>
    </source>
</evidence>
<feature type="transmembrane region" description="Helical" evidence="7">
    <location>
        <begin position="198"/>
        <end position="222"/>
    </location>
</feature>